<reference evidence="5 6" key="1">
    <citation type="submission" date="2009-01" db="EMBL/GenBank/DDBJ databases">
        <authorList>
            <person name="Qin X."/>
            <person name="Bachman B."/>
            <person name="Battles P."/>
            <person name="Bell A."/>
            <person name="Bess C."/>
            <person name="Bickham C."/>
            <person name="Chaboub L."/>
            <person name="Chen D."/>
            <person name="Coyle M."/>
            <person name="Deiros D.R."/>
            <person name="Dinh H."/>
            <person name="Forbes L."/>
            <person name="Fowler G."/>
            <person name="Francisco L."/>
            <person name="Fu Q."/>
            <person name="Gubbala S."/>
            <person name="Hale W."/>
            <person name="Han Y."/>
            <person name="Hemphill L."/>
            <person name="Highlander S.K."/>
            <person name="Hirani K."/>
            <person name="Hogues M."/>
            <person name="Jackson L."/>
            <person name="Jakkamsetti A."/>
            <person name="Javaid M."/>
            <person name="Jiang H."/>
            <person name="Korchina V."/>
            <person name="Kovar C."/>
            <person name="Lara F."/>
            <person name="Lee S."/>
            <person name="Mata R."/>
            <person name="Mathew T."/>
            <person name="Moen C."/>
            <person name="Morales K."/>
            <person name="Munidasa M."/>
            <person name="Nazareth L."/>
            <person name="Ngo R."/>
            <person name="Nguyen L."/>
            <person name="Okwuonu G."/>
            <person name="Ongeri F."/>
            <person name="Patil S."/>
            <person name="Petrosino J."/>
            <person name="Pham C."/>
            <person name="Pham P."/>
            <person name="Pu L.-L."/>
            <person name="Puazo M."/>
            <person name="Raj R."/>
            <person name="Reid J."/>
            <person name="Rouhana J."/>
            <person name="Saada N."/>
            <person name="Shang Y."/>
            <person name="Simmons D."/>
            <person name="Thornton R."/>
            <person name="Warren J."/>
            <person name="Weissenberger G."/>
            <person name="Zhang J."/>
            <person name="Zhang L."/>
            <person name="Zhou C."/>
            <person name="Zhu D."/>
            <person name="Muzny D."/>
            <person name="Worley K."/>
            <person name="Gibbs R."/>
        </authorList>
    </citation>
    <scope>NUCLEOTIDE SEQUENCE [LARGE SCALE GENOMIC DNA]</scope>
    <source>
        <strain evidence="5 6">ATCC 49540</strain>
    </source>
</reference>
<gene>
    <name evidence="5" type="ORF">HMPREF0549_1313</name>
</gene>
<dbReference type="Gene3D" id="3.40.50.300">
    <property type="entry name" value="P-loop containing nucleotide triphosphate hydrolases"/>
    <property type="match status" value="1"/>
</dbReference>
<dbReference type="CDD" id="cd03221">
    <property type="entry name" value="ABCF_EF-3"/>
    <property type="match status" value="1"/>
</dbReference>
<evidence type="ECO:0000313" key="5">
    <source>
        <dbReference type="EMBL" id="EEJ40246.1"/>
    </source>
</evidence>
<dbReference type="STRING" id="1423814.HMPREF0549_1313"/>
<accession>C2EV27</accession>
<dbReference type="InterPro" id="IPR003439">
    <property type="entry name" value="ABC_transporter-like_ATP-bd"/>
</dbReference>
<evidence type="ECO:0000256" key="1">
    <source>
        <dbReference type="ARBA" id="ARBA00022741"/>
    </source>
</evidence>
<dbReference type="InterPro" id="IPR051309">
    <property type="entry name" value="ABCF_ATPase"/>
</dbReference>
<dbReference type="InterPro" id="IPR027417">
    <property type="entry name" value="P-loop_NTPase"/>
</dbReference>
<dbReference type="PROSITE" id="PS50893">
    <property type="entry name" value="ABC_TRANSPORTER_2"/>
    <property type="match status" value="1"/>
</dbReference>
<dbReference type="PANTHER" id="PTHR42855">
    <property type="entry name" value="ABC TRANSPORTER ATP-BINDING SUBUNIT"/>
    <property type="match status" value="1"/>
</dbReference>
<evidence type="ECO:0000256" key="2">
    <source>
        <dbReference type="ARBA" id="ARBA00022840"/>
    </source>
</evidence>
<keyword evidence="1" id="KW-0547">Nucleotide-binding</keyword>
<feature type="region of interest" description="Disordered" evidence="3">
    <location>
        <begin position="232"/>
        <end position="255"/>
    </location>
</feature>
<name>C2EV27_9LACO</name>
<dbReference type="Pfam" id="PF00005">
    <property type="entry name" value="ABC_tran"/>
    <property type="match status" value="1"/>
</dbReference>
<protein>
    <submittedName>
        <fullName evidence="5">ABC transporter, ATP-binding protein</fullName>
    </submittedName>
</protein>
<keyword evidence="2 5" id="KW-0067">ATP-binding</keyword>
<feature type="domain" description="ABC transporter" evidence="4">
    <location>
        <begin position="4"/>
        <end position="215"/>
    </location>
</feature>
<evidence type="ECO:0000259" key="4">
    <source>
        <dbReference type="PROSITE" id="PS50893"/>
    </source>
</evidence>
<dbReference type="EMBL" id="ACGV01000143">
    <property type="protein sequence ID" value="EEJ40246.1"/>
    <property type="molecule type" value="Genomic_DNA"/>
</dbReference>
<feature type="compositionally biased region" description="Basic and acidic residues" evidence="3">
    <location>
        <begin position="240"/>
        <end position="254"/>
    </location>
</feature>
<comment type="caution">
    <text evidence="5">The sequence shown here is derived from an EMBL/GenBank/DDBJ whole genome shotgun (WGS) entry which is preliminary data.</text>
</comment>
<dbReference type="eggNOG" id="COG0488">
    <property type="taxonomic scope" value="Bacteria"/>
</dbReference>
<dbReference type="AlphaFoldDB" id="C2EV27"/>
<organism evidence="5 6">
    <name type="scientific">Limosilactobacillus vaginalis DSM 5837 = ATCC 49540</name>
    <dbReference type="NCBI Taxonomy" id="1423814"/>
    <lineage>
        <taxon>Bacteria</taxon>
        <taxon>Bacillati</taxon>
        <taxon>Bacillota</taxon>
        <taxon>Bacilli</taxon>
        <taxon>Lactobacillales</taxon>
        <taxon>Lactobacillaceae</taxon>
        <taxon>Limosilactobacillus</taxon>
    </lineage>
</organism>
<dbReference type="SMART" id="SM00382">
    <property type="entry name" value="AAA"/>
    <property type="match status" value="1"/>
</dbReference>
<sequence length="325" mass="37284">MENLTIRNLSFAYPGQAPLFDHCNLDLDGDWKLGLLGRNGRGKTTLMKILRNLVNYQGSIITNLKPQYFPLTIKKPTFLAGDAVIEAVPNSFLEPWQLERELNLMATNPEILWQPYSTLSGGERTKLQLTALFASDYDYLLLDEPTNHLDQVGRKQVANYLRQKTTGFIITSHDREFLDQIIDHTLVIERSQLVLERGNYSTYFKQKKRRDQEAITTNQQLRADIKKLKRSQQQRQQRANRAEGEKKNNSHADKGFLGAKAAKMMKKSVTINNRIEQVINDKQGLLNNIDSTTPLSLNLQRDHHQTLLAVKDVTLSFSDHQLFAH</sequence>
<evidence type="ECO:0000256" key="3">
    <source>
        <dbReference type="SAM" id="MobiDB-lite"/>
    </source>
</evidence>
<dbReference type="GO" id="GO:0005524">
    <property type="term" value="F:ATP binding"/>
    <property type="evidence" value="ECO:0007669"/>
    <property type="project" value="UniProtKB-KW"/>
</dbReference>
<dbReference type="Proteomes" id="UP000004483">
    <property type="component" value="Unassembled WGS sequence"/>
</dbReference>
<evidence type="ECO:0000313" key="6">
    <source>
        <dbReference type="Proteomes" id="UP000004483"/>
    </source>
</evidence>
<proteinExistence type="predicted"/>
<dbReference type="GO" id="GO:0016887">
    <property type="term" value="F:ATP hydrolysis activity"/>
    <property type="evidence" value="ECO:0007669"/>
    <property type="project" value="InterPro"/>
</dbReference>
<dbReference type="HOGENOM" id="CLU_854686_0_0_9"/>
<dbReference type="SUPFAM" id="SSF52540">
    <property type="entry name" value="P-loop containing nucleoside triphosphate hydrolases"/>
    <property type="match status" value="1"/>
</dbReference>
<dbReference type="InterPro" id="IPR003593">
    <property type="entry name" value="AAA+_ATPase"/>
</dbReference>
<dbReference type="PANTHER" id="PTHR42855:SF2">
    <property type="entry name" value="DRUG RESISTANCE ABC TRANSPORTER,ATP-BINDING PROTEIN"/>
    <property type="match status" value="1"/>
</dbReference>